<evidence type="ECO:0000256" key="1">
    <source>
        <dbReference type="SAM" id="MobiDB-lite"/>
    </source>
</evidence>
<evidence type="ECO:0000313" key="2">
    <source>
        <dbReference type="EMBL" id="BBY40632.1"/>
    </source>
</evidence>
<gene>
    <name evidence="2" type="ORF">MMAN_47660</name>
</gene>
<reference evidence="2 3" key="1">
    <citation type="journal article" date="2019" name="Emerg. Microbes Infect.">
        <title>Comprehensive subspecies identification of 175 nontuberculous mycobacteria species based on 7547 genomic profiles.</title>
        <authorList>
            <person name="Matsumoto Y."/>
            <person name="Kinjo T."/>
            <person name="Motooka D."/>
            <person name="Nabeya D."/>
            <person name="Jung N."/>
            <person name="Uechi K."/>
            <person name="Horii T."/>
            <person name="Iida T."/>
            <person name="Fujita J."/>
            <person name="Nakamura S."/>
        </authorList>
    </citation>
    <scope>NUCLEOTIDE SEQUENCE [LARGE SCALE GENOMIC DNA]</scope>
    <source>
        <strain evidence="2 3">JCM 18113</strain>
    </source>
</reference>
<organism evidence="2 3">
    <name type="scientific">Mycobacterium mantenii</name>
    <dbReference type="NCBI Taxonomy" id="560555"/>
    <lineage>
        <taxon>Bacteria</taxon>
        <taxon>Bacillati</taxon>
        <taxon>Actinomycetota</taxon>
        <taxon>Actinomycetes</taxon>
        <taxon>Mycobacteriales</taxon>
        <taxon>Mycobacteriaceae</taxon>
        <taxon>Mycobacterium</taxon>
        <taxon>Mycobacterium avium complex (MAC)</taxon>
    </lineage>
</organism>
<dbReference type="Proteomes" id="UP000465812">
    <property type="component" value="Chromosome"/>
</dbReference>
<dbReference type="EMBL" id="AP022590">
    <property type="protein sequence ID" value="BBY40632.1"/>
    <property type="molecule type" value="Genomic_DNA"/>
</dbReference>
<accession>A0ABM7JYH2</accession>
<evidence type="ECO:0008006" key="4">
    <source>
        <dbReference type="Google" id="ProtNLM"/>
    </source>
</evidence>
<sequence length="92" mass="10061">MTQHDDQRHVEHRHGELDGAQHRRIDGLPGGAHHEHVTQALIEDELGGNSAVRAAEHDRGGTLTRGQARSVLNTLAGMLRLTGDESLVTLFE</sequence>
<evidence type="ECO:0000313" key="3">
    <source>
        <dbReference type="Proteomes" id="UP000465812"/>
    </source>
</evidence>
<name>A0ABM7JYH2_MYCNT</name>
<feature type="region of interest" description="Disordered" evidence="1">
    <location>
        <begin position="1"/>
        <end position="31"/>
    </location>
</feature>
<proteinExistence type="predicted"/>
<protein>
    <recommendedName>
        <fullName evidence="4">DUF222 domain-containing protein</fullName>
    </recommendedName>
</protein>
<keyword evidence="3" id="KW-1185">Reference proteome</keyword>